<gene>
    <name evidence="12" type="primary">xerC_7</name>
    <name evidence="12" type="ORF">LMG32289_05616</name>
</gene>
<evidence type="ECO:0000256" key="7">
    <source>
        <dbReference type="ARBA" id="ARBA00023172"/>
    </source>
</evidence>
<comment type="subcellular location">
    <subcellularLocation>
        <location evidence="1">Cytoplasm</location>
    </subcellularLocation>
</comment>
<dbReference type="CDD" id="cd00397">
    <property type="entry name" value="DNA_BRE_C"/>
    <property type="match status" value="1"/>
</dbReference>
<dbReference type="Gene3D" id="1.10.443.10">
    <property type="entry name" value="Intergrase catalytic core"/>
    <property type="match status" value="1"/>
</dbReference>
<keyword evidence="4" id="KW-0159">Chromosome partition</keyword>
<keyword evidence="5" id="KW-0229">DNA integration</keyword>
<evidence type="ECO:0000313" key="13">
    <source>
        <dbReference type="Proteomes" id="UP000706525"/>
    </source>
</evidence>
<evidence type="ECO:0000256" key="3">
    <source>
        <dbReference type="ARBA" id="ARBA00022618"/>
    </source>
</evidence>
<dbReference type="InterPro" id="IPR013762">
    <property type="entry name" value="Integrase-like_cat_sf"/>
</dbReference>
<dbReference type="PROSITE" id="PS51900">
    <property type="entry name" value="CB"/>
    <property type="match status" value="1"/>
</dbReference>
<dbReference type="RefSeq" id="WP_223994299.1">
    <property type="nucleotide sequence ID" value="NZ_CAJZAG010000012.1"/>
</dbReference>
<reference evidence="12 13" key="1">
    <citation type="submission" date="2021-08" db="EMBL/GenBank/DDBJ databases">
        <authorList>
            <person name="Peeters C."/>
        </authorList>
    </citation>
    <scope>NUCLEOTIDE SEQUENCE [LARGE SCALE GENOMIC DNA]</scope>
    <source>
        <strain evidence="12 13">LMG 32289</strain>
    </source>
</reference>
<feature type="domain" description="Tyr recombinase" evidence="10">
    <location>
        <begin position="175"/>
        <end position="396"/>
    </location>
</feature>
<dbReference type="InterPro" id="IPR002104">
    <property type="entry name" value="Integrase_catalytic"/>
</dbReference>
<dbReference type="PANTHER" id="PTHR30349:SF77">
    <property type="entry name" value="TYROSINE RECOMBINASE XERC"/>
    <property type="match status" value="1"/>
</dbReference>
<evidence type="ECO:0000256" key="5">
    <source>
        <dbReference type="ARBA" id="ARBA00022908"/>
    </source>
</evidence>
<keyword evidence="8" id="KW-0131">Cell cycle</keyword>
<keyword evidence="3" id="KW-0132">Cell division</keyword>
<keyword evidence="6 9" id="KW-0238">DNA-binding</keyword>
<dbReference type="EMBL" id="CAJZAG010000012">
    <property type="protein sequence ID" value="CAG9184435.1"/>
    <property type="molecule type" value="Genomic_DNA"/>
</dbReference>
<dbReference type="PANTHER" id="PTHR30349">
    <property type="entry name" value="PHAGE INTEGRASE-RELATED"/>
    <property type="match status" value="1"/>
</dbReference>
<dbReference type="PROSITE" id="PS51898">
    <property type="entry name" value="TYR_RECOMBINASE"/>
    <property type="match status" value="1"/>
</dbReference>
<evidence type="ECO:0000256" key="6">
    <source>
        <dbReference type="ARBA" id="ARBA00023125"/>
    </source>
</evidence>
<evidence type="ECO:0000256" key="4">
    <source>
        <dbReference type="ARBA" id="ARBA00022829"/>
    </source>
</evidence>
<keyword evidence="2" id="KW-0963">Cytoplasm</keyword>
<name>A0ABM8XVL4_9BURK</name>
<keyword evidence="7" id="KW-0233">DNA recombination</keyword>
<accession>A0ABM8XVL4</accession>
<dbReference type="InterPro" id="IPR044068">
    <property type="entry name" value="CB"/>
</dbReference>
<dbReference type="Gene3D" id="1.10.150.130">
    <property type="match status" value="1"/>
</dbReference>
<protein>
    <submittedName>
        <fullName evidence="12">Tyrosine recombinase XerC</fullName>
    </submittedName>
</protein>
<organism evidence="12 13">
    <name type="scientific">Cupriavidus pampae</name>
    <dbReference type="NCBI Taxonomy" id="659251"/>
    <lineage>
        <taxon>Bacteria</taxon>
        <taxon>Pseudomonadati</taxon>
        <taxon>Pseudomonadota</taxon>
        <taxon>Betaproteobacteria</taxon>
        <taxon>Burkholderiales</taxon>
        <taxon>Burkholderiaceae</taxon>
        <taxon>Cupriavidus</taxon>
    </lineage>
</organism>
<dbReference type="SUPFAM" id="SSF56349">
    <property type="entry name" value="DNA breaking-rejoining enzymes"/>
    <property type="match status" value="1"/>
</dbReference>
<evidence type="ECO:0000313" key="12">
    <source>
        <dbReference type="EMBL" id="CAG9184435.1"/>
    </source>
</evidence>
<comment type="caution">
    <text evidence="12">The sequence shown here is derived from an EMBL/GenBank/DDBJ whole genome shotgun (WGS) entry which is preliminary data.</text>
</comment>
<evidence type="ECO:0000259" key="10">
    <source>
        <dbReference type="PROSITE" id="PS51898"/>
    </source>
</evidence>
<feature type="domain" description="Core-binding (CB)" evidence="11">
    <location>
        <begin position="46"/>
        <end position="150"/>
    </location>
</feature>
<evidence type="ECO:0000256" key="2">
    <source>
        <dbReference type="ARBA" id="ARBA00022490"/>
    </source>
</evidence>
<evidence type="ECO:0000259" key="11">
    <source>
        <dbReference type="PROSITE" id="PS51900"/>
    </source>
</evidence>
<evidence type="ECO:0000256" key="1">
    <source>
        <dbReference type="ARBA" id="ARBA00004496"/>
    </source>
</evidence>
<evidence type="ECO:0000256" key="8">
    <source>
        <dbReference type="ARBA" id="ARBA00023306"/>
    </source>
</evidence>
<dbReference type="Proteomes" id="UP000706525">
    <property type="component" value="Unassembled WGS sequence"/>
</dbReference>
<proteinExistence type="predicted"/>
<dbReference type="Pfam" id="PF00589">
    <property type="entry name" value="Phage_integrase"/>
    <property type="match status" value="1"/>
</dbReference>
<sequence>MTTEVIPLTPAPPSLDEIAKRGLPVELSGRDGSNRAKNSVRQIEADTDIDAIHTWLAEYPPTSSTFRAYRKEAQRFYCWVIGIAGKPLSSLKREDLDAYRAFITNPPAEWCGRRNARKATGQWKPFEGPLSERSRAYAMTVLEGLFTYLTDVRYLDGNPFKAARYRRKAGPQPGKVPKHFPLHTFERLVSALQSECERLAGQGDAHIEAERMLFVVRFLANTGLRRFELAKARLGDMYPYRDEKAAATYWFLTVVGKGEKTEPVAINQAAVAALERYLRLLGLDRRHSDPATPIVIRLGHQGLQAALSEPLTNDAMYNLVKKALRTAARILEVEHPEDAVLIRKATPHWFRHTFTTLMSQNGHPLPVIQSQLRHASIATTAIYTHAEQNEMYRAVNSLKL</sequence>
<dbReference type="InterPro" id="IPR010998">
    <property type="entry name" value="Integrase_recombinase_N"/>
</dbReference>
<evidence type="ECO:0000256" key="9">
    <source>
        <dbReference type="PROSITE-ProRule" id="PRU01248"/>
    </source>
</evidence>
<dbReference type="InterPro" id="IPR050090">
    <property type="entry name" value="Tyrosine_recombinase_XerCD"/>
</dbReference>
<keyword evidence="13" id="KW-1185">Reference proteome</keyword>
<dbReference type="InterPro" id="IPR011010">
    <property type="entry name" value="DNA_brk_join_enz"/>
</dbReference>